<dbReference type="EMBL" id="RAHC01000009">
    <property type="protein sequence ID" value="RUP76236.1"/>
    <property type="molecule type" value="Genomic_DNA"/>
</dbReference>
<dbReference type="InterPro" id="IPR038766">
    <property type="entry name" value="Membrane_comp_ABC_pdt"/>
</dbReference>
<name>A0A433EPE2_9MOLU</name>
<dbReference type="Proteomes" id="UP000274545">
    <property type="component" value="Unassembled WGS sequence"/>
</dbReference>
<organism evidence="8 9">
    <name type="scientific">Spiroplasma poulsonii</name>
    <dbReference type="NCBI Taxonomy" id="2138"/>
    <lineage>
        <taxon>Bacteria</taxon>
        <taxon>Bacillati</taxon>
        <taxon>Mycoplasmatota</taxon>
        <taxon>Mollicutes</taxon>
        <taxon>Entomoplasmatales</taxon>
        <taxon>Spiroplasmataceae</taxon>
        <taxon>Spiroplasma</taxon>
    </lineage>
</organism>
<evidence type="ECO:0000256" key="2">
    <source>
        <dbReference type="ARBA" id="ARBA00022475"/>
    </source>
</evidence>
<evidence type="ECO:0000256" key="4">
    <source>
        <dbReference type="ARBA" id="ARBA00022989"/>
    </source>
</evidence>
<comment type="caution">
    <text evidence="8">The sequence shown here is derived from an EMBL/GenBank/DDBJ whole genome shotgun (WGS) entry which is preliminary data.</text>
</comment>
<feature type="transmembrane region" description="Helical" evidence="6">
    <location>
        <begin position="737"/>
        <end position="761"/>
    </location>
</feature>
<dbReference type="RefSeq" id="WP_127093147.1">
    <property type="nucleotide sequence ID" value="NZ_RAHC01000009.1"/>
</dbReference>
<evidence type="ECO:0000256" key="3">
    <source>
        <dbReference type="ARBA" id="ARBA00022692"/>
    </source>
</evidence>
<evidence type="ECO:0000256" key="5">
    <source>
        <dbReference type="ARBA" id="ARBA00023136"/>
    </source>
</evidence>
<keyword evidence="5 6" id="KW-0472">Membrane</keyword>
<keyword evidence="3 6" id="KW-0812">Transmembrane</keyword>
<keyword evidence="2" id="KW-1003">Cell membrane</keyword>
<feature type="transmembrane region" description="Helical" evidence="6">
    <location>
        <begin position="1369"/>
        <end position="1391"/>
    </location>
</feature>
<evidence type="ECO:0000259" key="7">
    <source>
        <dbReference type="Pfam" id="PF02687"/>
    </source>
</evidence>
<dbReference type="InterPro" id="IPR003838">
    <property type="entry name" value="ABC3_permease_C"/>
</dbReference>
<dbReference type="PANTHER" id="PTHR30287:SF2">
    <property type="entry name" value="BLL1001 PROTEIN"/>
    <property type="match status" value="1"/>
</dbReference>
<feature type="transmembrane region" description="Helical" evidence="6">
    <location>
        <begin position="665"/>
        <end position="688"/>
    </location>
</feature>
<feature type="transmembrane region" description="Helical" evidence="6">
    <location>
        <begin position="566"/>
        <end position="590"/>
    </location>
</feature>
<dbReference type="GO" id="GO:0005886">
    <property type="term" value="C:plasma membrane"/>
    <property type="evidence" value="ECO:0007669"/>
    <property type="project" value="UniProtKB-SubCell"/>
</dbReference>
<evidence type="ECO:0000313" key="9">
    <source>
        <dbReference type="Proteomes" id="UP000274545"/>
    </source>
</evidence>
<protein>
    <submittedName>
        <fullName evidence="8">ABC transporter permease</fullName>
    </submittedName>
</protein>
<evidence type="ECO:0000256" key="1">
    <source>
        <dbReference type="ARBA" id="ARBA00004651"/>
    </source>
</evidence>
<feature type="transmembrane region" description="Helical" evidence="6">
    <location>
        <begin position="1318"/>
        <end position="1349"/>
    </location>
</feature>
<keyword evidence="4 6" id="KW-1133">Transmembrane helix</keyword>
<proteinExistence type="predicted"/>
<gene>
    <name evidence="8" type="ORF">D6D54_06430</name>
</gene>
<feature type="transmembrane region" description="Helical" evidence="6">
    <location>
        <begin position="21"/>
        <end position="42"/>
    </location>
</feature>
<comment type="subcellular location">
    <subcellularLocation>
        <location evidence="1">Cell membrane</location>
        <topology evidence="1">Multi-pass membrane protein</topology>
    </subcellularLocation>
</comment>
<evidence type="ECO:0000313" key="8">
    <source>
        <dbReference type="EMBL" id="RUP76236.1"/>
    </source>
</evidence>
<dbReference type="PANTHER" id="PTHR30287">
    <property type="entry name" value="MEMBRANE COMPONENT OF PREDICTED ABC SUPERFAMILY METABOLITE UPTAKE TRANSPORTER"/>
    <property type="match status" value="1"/>
</dbReference>
<dbReference type="Pfam" id="PF02687">
    <property type="entry name" value="FtsX"/>
    <property type="match status" value="1"/>
</dbReference>
<accession>A0A433EPE2</accession>
<sequence length="1455" mass="164646">MKKTLLIKQGILGIIKAKGQFISLLLLIFICSIITSCLFTTVTSLQAANRQMGYCSFDYNYSFHYSAMEFANSNMQTITPSFAFDSEYVIVENNDNKLTYPKITIGTANSDVFYALTQQDITFDKTSSGAITGLGLALKIRQSAPSYQNTLIAKLRAMGQNTSADQYFADFKTTQIYKNFLGIIIDYINKHFLVINPTATEVEIKNAIAMFTNGQADQNQKAVNRWDWELKTTNNDFSHFEMPDIDVTLGKDNKTISTVNINTLFDKGLRGSFGVAARYKITYSGGNEAERIQYLAQSPYQYIDKLNQTGINEGRMVIGDLFNKVTFFGNNSERSSFINFVQSYYKMLGIVSNFAISMRQEVTTWDIVNNLKYKVIGWHDLLKDEQLKIFNKVSEWEGPSLVESTLNNYYAVVSPNYLKFQNKSLRNDIRIGQQTFTVGATGGDTLNIYPTIYETDFIPDFKTDTVVYLSSYCMWLLSEDNNKGLISLKDNSHVFLKSLAGQPAANLALFKKYYANNPNELDTYAQALQINNNQKATDPAIGTFEAKNETSQLTWRYSLLDKTINVYIYIGLFFIIIFAITLFVVSYIIIKEMIKRESSQIGMLKAGGYYLREITLSYWSILMLSVLIAVPTGWLVGITLQLFVVKLFNLFFIINWTFTWNWMILLFLLAFFVVFLSLITFVTCYFSISKTEVLSLIYPTRELNVDNKLARSVRSLDFKTFVGRFRMVVLSTSLKQAFTYLGIFALVTFTLTVSLLAPVYAKNFNTNYYKNIKYGSEVKYSNVISNSPLSYYKTYPWNGINNVPNTGDPTDKYLYPIGGMTPLANYYSIDGGKTIKSLKTVNQEPTVAGILKDMLSYNFVTLSGTNLSLGIFNYLNELIKNSPSGDSVRALISEILCTVLPKALGIGAIPYPPFPGKGDYVALWNTCFSKATNGIIPASVKEDWNKNPDRANHFALGIGTMSYNNATDDVFTSFDAAYNDKNLPVYGINANTKMLQLSADDRAALANNNNNNNQVVNAIANVTALQQLNLWVGKEITLTPQLSTLQYNVGPEQWTEFSNNNTALVKQNWKYNLSGSPGPWNPNNYQSLYSLDKSYFTYNTSSNTKYYASADPKSEYYNLNNVELWIPSNSAMEQIWTNKVITLNNGQQRKLLEVSSGSNKIVRKETVNSQEYWVIKPYDFNFDGSYSGDFVNGIPTTWYQAAIDNNFIKVVPSLTVMPVKVKIVKSIATYDNPRLFVSMQNANKINFFPTTELKDNLKIMQWYNGKYTTELQPSDQINRYALSSTNGDLSLNNFTNSYTSSVLSADYVGIKAQVMNRIIVIALSIVLIFIVIIVIVSVITIYFAIDLFIKKFIKIIATMKVQGYSRWEINNLTLGIFIPFAIVGWLIGYFITWGLTWTITQKVLMFFNFYVPIGTGLITLPIILGGIIILYIFSYFVSMKKINQLNIQQIVMMES</sequence>
<feature type="domain" description="ABC3 transporter permease C-terminal" evidence="7">
    <location>
        <begin position="1328"/>
        <end position="1446"/>
    </location>
</feature>
<evidence type="ECO:0000256" key="6">
    <source>
        <dbReference type="SAM" id="Phobius"/>
    </source>
</evidence>
<reference evidence="8 9" key="1">
    <citation type="journal article" date="2019" name="Genome Biol. Evol.">
        <title>Toxin and genome evolution in a Drosophila defensive symbiosis.</title>
        <authorList>
            <person name="Ballinger M.J."/>
            <person name="Gawryluk R.M."/>
            <person name="Perlman S.J."/>
        </authorList>
    </citation>
    <scope>NUCLEOTIDE SEQUENCE [LARGE SCALE GENOMIC DNA]</scope>
    <source>
        <strain evidence="9">sNeo</strain>
    </source>
</reference>
<feature type="transmembrane region" description="Helical" evidence="6">
    <location>
        <begin position="1411"/>
        <end position="1437"/>
    </location>
</feature>